<keyword evidence="2" id="KW-0812">Transmembrane</keyword>
<feature type="compositionally biased region" description="Low complexity" evidence="1">
    <location>
        <begin position="253"/>
        <end position="270"/>
    </location>
</feature>
<evidence type="ECO:0000256" key="1">
    <source>
        <dbReference type="SAM" id="MobiDB-lite"/>
    </source>
</evidence>
<dbReference type="InterPro" id="IPR007498">
    <property type="entry name" value="PqiA-like"/>
</dbReference>
<reference evidence="3 4" key="1">
    <citation type="submission" date="2020-04" db="EMBL/GenBank/DDBJ databases">
        <authorList>
            <person name="De Canck E."/>
        </authorList>
    </citation>
    <scope>NUCLEOTIDE SEQUENCE [LARGE SCALE GENOMIC DNA]</scope>
    <source>
        <strain evidence="3 4">LMG 28138</strain>
    </source>
</reference>
<dbReference type="Pfam" id="PF04403">
    <property type="entry name" value="PqiA"/>
    <property type="match status" value="1"/>
</dbReference>
<keyword evidence="2" id="KW-0472">Membrane</keyword>
<evidence type="ECO:0000313" key="4">
    <source>
        <dbReference type="Proteomes" id="UP000494115"/>
    </source>
</evidence>
<evidence type="ECO:0000313" key="3">
    <source>
        <dbReference type="EMBL" id="CAB3777125.1"/>
    </source>
</evidence>
<accession>A0A6S7BYX2</accession>
<feature type="transmembrane region" description="Helical" evidence="2">
    <location>
        <begin position="184"/>
        <end position="202"/>
    </location>
</feature>
<dbReference type="Proteomes" id="UP000494115">
    <property type="component" value="Unassembled WGS sequence"/>
</dbReference>
<protein>
    <recommendedName>
        <fullName evidence="5">Paraquat-inducible protein A</fullName>
    </recommendedName>
</protein>
<evidence type="ECO:0000256" key="2">
    <source>
        <dbReference type="SAM" id="Phobius"/>
    </source>
</evidence>
<keyword evidence="4" id="KW-1185">Reference proteome</keyword>
<organism evidence="3 4">
    <name type="scientific">Pararobbsia alpina</name>
    <dbReference type="NCBI Taxonomy" id="621374"/>
    <lineage>
        <taxon>Bacteria</taxon>
        <taxon>Pseudomonadati</taxon>
        <taxon>Pseudomonadota</taxon>
        <taxon>Betaproteobacteria</taxon>
        <taxon>Burkholderiales</taxon>
        <taxon>Burkholderiaceae</taxon>
        <taxon>Pararobbsia</taxon>
    </lineage>
</organism>
<feature type="transmembrane region" description="Helical" evidence="2">
    <location>
        <begin position="108"/>
        <end position="133"/>
    </location>
</feature>
<gene>
    <name evidence="3" type="ORF">LMG28138_00298</name>
</gene>
<sequence length="282" mass="30208">MVFSRSRVPFASLMELDKYVACEICDTVHHKQHLAGLATARCTRCGSTLYRSVGLRSADRQLAIAFGAFITFLIANAFPIVELETNGLTTRTTLIEAILNLVNGDRTLIAVIVALATIVFPLMEILALIYLLLPMRLGRRSPGFDLVLRGIQAVRPWGMIEVFMLGVLITVVKMTSIARVIPEIALFAFGVLSFLIAALVSYNPRDLWNLADETLVRITSMRLRAAANGKSMHASARAAGPASVRAVIASGVPAGPSEGASSSASGTTESPSPPPPPTSRHP</sequence>
<dbReference type="AlphaFoldDB" id="A0A6S7BYX2"/>
<name>A0A6S7BYX2_9BURK</name>
<keyword evidence="2" id="KW-1133">Transmembrane helix</keyword>
<proteinExistence type="predicted"/>
<feature type="region of interest" description="Disordered" evidence="1">
    <location>
        <begin position="251"/>
        <end position="282"/>
    </location>
</feature>
<dbReference type="EMBL" id="CADIKM010000001">
    <property type="protein sequence ID" value="CAB3777125.1"/>
    <property type="molecule type" value="Genomic_DNA"/>
</dbReference>
<feature type="transmembrane region" description="Helical" evidence="2">
    <location>
        <begin position="154"/>
        <end position="172"/>
    </location>
</feature>
<feature type="compositionally biased region" description="Pro residues" evidence="1">
    <location>
        <begin position="271"/>
        <end position="282"/>
    </location>
</feature>
<feature type="transmembrane region" description="Helical" evidence="2">
    <location>
        <begin position="62"/>
        <end position="81"/>
    </location>
</feature>
<evidence type="ECO:0008006" key="5">
    <source>
        <dbReference type="Google" id="ProtNLM"/>
    </source>
</evidence>